<dbReference type="Proteomes" id="UP000500791">
    <property type="component" value="Chromosome"/>
</dbReference>
<dbReference type="KEGG" id="mon:G8E03_04865"/>
<comment type="similarity">
    <text evidence="1">Belongs to the ATP12 family.</text>
</comment>
<evidence type="ECO:0000256" key="2">
    <source>
        <dbReference type="ARBA" id="ARBA00022946"/>
    </source>
</evidence>
<dbReference type="EMBL" id="CP049811">
    <property type="protein sequence ID" value="QIK40154.1"/>
    <property type="molecule type" value="Genomic_DNA"/>
</dbReference>
<dbReference type="PANTHER" id="PTHR21013">
    <property type="entry name" value="ATP SYNTHASE MITOCHONDRIAL F1 COMPLEX ASSEMBLY FACTOR 2/ATP12 PROTEIN, MITOCHONDRIAL PRECURSOR"/>
    <property type="match status" value="1"/>
</dbReference>
<name>A0A6G7VJH4_9RHOB</name>
<accession>A0A6G7VJH4</accession>
<evidence type="ECO:0000313" key="5">
    <source>
        <dbReference type="Proteomes" id="UP000500791"/>
    </source>
</evidence>
<dbReference type="Pfam" id="PF07542">
    <property type="entry name" value="ATP12"/>
    <property type="match status" value="1"/>
</dbReference>
<dbReference type="InterPro" id="IPR011419">
    <property type="entry name" value="ATP12_ATP_synth-F1-assembly"/>
</dbReference>
<reference evidence="4 5" key="1">
    <citation type="submission" date="2020-03" db="EMBL/GenBank/DDBJ databases">
        <title>Complete genome sequence of Monaibacterium sp. ALG8 with diverse plasmids.</title>
        <authorList>
            <person name="Sun C."/>
        </authorList>
    </citation>
    <scope>NUCLEOTIDE SEQUENCE [LARGE SCALE GENOMIC DNA]</scope>
    <source>
        <strain evidence="4 5">ALG8</strain>
    </source>
</reference>
<protein>
    <submittedName>
        <fullName evidence="4">ATPase</fullName>
    </submittedName>
</protein>
<dbReference type="Gene3D" id="3.30.2180.10">
    <property type="entry name" value="ATP12-like"/>
    <property type="match status" value="1"/>
</dbReference>
<dbReference type="RefSeq" id="WP_166189274.1">
    <property type="nucleotide sequence ID" value="NZ_CP049811.1"/>
</dbReference>
<sequence>MSEWKKKRFWGDASVTRGEDGFSVALDGRAIRTPGKSPLTVPTAALAQGIANEWQAQVDVIVPETMPLTRAANSAIDKVVPQRSAIVDMLVEYGDTDLLCYRADGPDSLVQEQAQNWEPHLEWAEQHLRAPLLRIVGLVPHPQPVTSLSVLREATEALDPFTLTAFHDFVTLPGSLVLGFALLEGRIDPDEAVRLSELDALWQERFWGADDEAVENRARKATALGHAYHFLKLTRERTV</sequence>
<dbReference type="Gene3D" id="1.10.3580.10">
    <property type="entry name" value="ATP12 ATPase"/>
    <property type="match status" value="1"/>
</dbReference>
<organism evidence="4 5">
    <name type="scientific">Pontivivens nitratireducens</name>
    <dbReference type="NCBI Taxonomy" id="2758038"/>
    <lineage>
        <taxon>Bacteria</taxon>
        <taxon>Pseudomonadati</taxon>
        <taxon>Pseudomonadota</taxon>
        <taxon>Alphaproteobacteria</taxon>
        <taxon>Rhodobacterales</taxon>
        <taxon>Paracoccaceae</taxon>
        <taxon>Pontivivens</taxon>
    </lineage>
</organism>
<dbReference type="InterPro" id="IPR042272">
    <property type="entry name" value="ATP12_ATP_synth-F1-assembly_N"/>
</dbReference>
<evidence type="ECO:0000256" key="1">
    <source>
        <dbReference type="ARBA" id="ARBA00008231"/>
    </source>
</evidence>
<dbReference type="GO" id="GO:0043461">
    <property type="term" value="P:proton-transporting ATP synthase complex assembly"/>
    <property type="evidence" value="ECO:0007669"/>
    <property type="project" value="InterPro"/>
</dbReference>
<dbReference type="InterPro" id="IPR023335">
    <property type="entry name" value="ATP12_ortho_dom_sf"/>
</dbReference>
<gene>
    <name evidence="4" type="ORF">G8E03_04865</name>
</gene>
<dbReference type="PANTHER" id="PTHR21013:SF10">
    <property type="entry name" value="ATP SYNTHASE MITOCHONDRIAL F1 COMPLEX ASSEMBLY FACTOR 2"/>
    <property type="match status" value="1"/>
</dbReference>
<dbReference type="AlphaFoldDB" id="A0A6G7VJH4"/>
<keyword evidence="5" id="KW-1185">Reference proteome</keyword>
<proteinExistence type="inferred from homology"/>
<evidence type="ECO:0000313" key="4">
    <source>
        <dbReference type="EMBL" id="QIK40154.1"/>
    </source>
</evidence>
<keyword evidence="3" id="KW-0143">Chaperone</keyword>
<dbReference type="SUPFAM" id="SSF160909">
    <property type="entry name" value="ATP12-like"/>
    <property type="match status" value="1"/>
</dbReference>
<keyword evidence="2" id="KW-0809">Transit peptide</keyword>
<evidence type="ECO:0000256" key="3">
    <source>
        <dbReference type="ARBA" id="ARBA00023186"/>
    </source>
</evidence>